<evidence type="ECO:0000313" key="1">
    <source>
        <dbReference type="EMBL" id="KAI3757597.1"/>
    </source>
</evidence>
<gene>
    <name evidence="1" type="ORF">L6452_05139</name>
</gene>
<accession>A0ACB9EFK1</accession>
<organism evidence="1 2">
    <name type="scientific">Arctium lappa</name>
    <name type="common">Greater burdock</name>
    <name type="synonym">Lappa major</name>
    <dbReference type="NCBI Taxonomy" id="4217"/>
    <lineage>
        <taxon>Eukaryota</taxon>
        <taxon>Viridiplantae</taxon>
        <taxon>Streptophyta</taxon>
        <taxon>Embryophyta</taxon>
        <taxon>Tracheophyta</taxon>
        <taxon>Spermatophyta</taxon>
        <taxon>Magnoliopsida</taxon>
        <taxon>eudicotyledons</taxon>
        <taxon>Gunneridae</taxon>
        <taxon>Pentapetalae</taxon>
        <taxon>asterids</taxon>
        <taxon>campanulids</taxon>
        <taxon>Asterales</taxon>
        <taxon>Asteraceae</taxon>
        <taxon>Carduoideae</taxon>
        <taxon>Cardueae</taxon>
        <taxon>Arctiinae</taxon>
        <taxon>Arctium</taxon>
    </lineage>
</organism>
<protein>
    <submittedName>
        <fullName evidence="1">Uncharacterized protein</fullName>
    </submittedName>
</protein>
<dbReference type="EMBL" id="CM042048">
    <property type="protein sequence ID" value="KAI3757597.1"/>
    <property type="molecule type" value="Genomic_DNA"/>
</dbReference>
<comment type="caution">
    <text evidence="1">The sequence shown here is derived from an EMBL/GenBank/DDBJ whole genome shotgun (WGS) entry which is preliminary data.</text>
</comment>
<sequence length="73" mass="8122">MDQSSEPTDSSNEPNSNEMDREAENDVTDLNGAGVGPYEATRFLLVATETIYWSYKYPPLLSTNSSTQNNTKQ</sequence>
<name>A0ACB9EFK1_ARCLA</name>
<keyword evidence="2" id="KW-1185">Reference proteome</keyword>
<proteinExistence type="predicted"/>
<reference evidence="2" key="1">
    <citation type="journal article" date="2022" name="Mol. Ecol. Resour.">
        <title>The genomes of chicory, endive, great burdock and yacon provide insights into Asteraceae palaeo-polyploidization history and plant inulin production.</title>
        <authorList>
            <person name="Fan W."/>
            <person name="Wang S."/>
            <person name="Wang H."/>
            <person name="Wang A."/>
            <person name="Jiang F."/>
            <person name="Liu H."/>
            <person name="Zhao H."/>
            <person name="Xu D."/>
            <person name="Zhang Y."/>
        </authorList>
    </citation>
    <scope>NUCLEOTIDE SEQUENCE [LARGE SCALE GENOMIC DNA]</scope>
    <source>
        <strain evidence="2">cv. Niubang</strain>
    </source>
</reference>
<dbReference type="Proteomes" id="UP001055879">
    <property type="component" value="Linkage Group LG02"/>
</dbReference>
<reference evidence="1 2" key="2">
    <citation type="journal article" date="2022" name="Mol. Ecol. Resour.">
        <title>The genomes of chicory, endive, great burdock and yacon provide insights into Asteraceae paleo-polyploidization history and plant inulin production.</title>
        <authorList>
            <person name="Fan W."/>
            <person name="Wang S."/>
            <person name="Wang H."/>
            <person name="Wang A."/>
            <person name="Jiang F."/>
            <person name="Liu H."/>
            <person name="Zhao H."/>
            <person name="Xu D."/>
            <person name="Zhang Y."/>
        </authorList>
    </citation>
    <scope>NUCLEOTIDE SEQUENCE [LARGE SCALE GENOMIC DNA]</scope>
    <source>
        <strain evidence="2">cv. Niubang</strain>
    </source>
</reference>
<evidence type="ECO:0000313" key="2">
    <source>
        <dbReference type="Proteomes" id="UP001055879"/>
    </source>
</evidence>